<dbReference type="GO" id="GO:0003723">
    <property type="term" value="F:RNA binding"/>
    <property type="evidence" value="ECO:0007669"/>
    <property type="project" value="InterPro"/>
</dbReference>
<dbReference type="InterPro" id="IPR036974">
    <property type="entry name" value="PUA_sf"/>
</dbReference>
<keyword evidence="2" id="KW-1185">Reference proteome</keyword>
<dbReference type="PANTHER" id="PTHR42873:SF1">
    <property type="entry name" value="S-ADENOSYLMETHIONINE-DEPENDENT METHYLTRANSFERASE DOMAIN-CONTAINING PROTEIN"/>
    <property type="match status" value="1"/>
</dbReference>
<dbReference type="Gene3D" id="3.30.750.80">
    <property type="entry name" value="RNA methyltransferase domain (HRMD) like"/>
    <property type="match status" value="1"/>
</dbReference>
<comment type="caution">
    <text evidence="1">The sequence shown here is derived from an EMBL/GenBank/DDBJ whole genome shotgun (WGS) entry which is preliminary data.</text>
</comment>
<dbReference type="EMBL" id="BMAC01000071">
    <property type="protein sequence ID" value="GFP83831.1"/>
    <property type="molecule type" value="Genomic_DNA"/>
</dbReference>
<accession>A0A830BPB6</accession>
<dbReference type="PANTHER" id="PTHR42873">
    <property type="entry name" value="RIBOSOMAL RNA LARGE SUBUNIT METHYLTRANSFERASE"/>
    <property type="match status" value="1"/>
</dbReference>
<dbReference type="CDD" id="cd11572">
    <property type="entry name" value="RlmI_M_like"/>
    <property type="match status" value="1"/>
</dbReference>
<evidence type="ECO:0000313" key="2">
    <source>
        <dbReference type="Proteomes" id="UP000653305"/>
    </source>
</evidence>
<name>A0A830BPB6_9LAMI</name>
<dbReference type="Gene3D" id="2.30.130.10">
    <property type="entry name" value="PUA domain"/>
    <property type="match status" value="1"/>
</dbReference>
<proteinExistence type="predicted"/>
<dbReference type="OrthoDB" id="269872at2759"/>
<gene>
    <name evidence="1" type="ORF">PHJA_000526600</name>
</gene>
<organism evidence="1 2">
    <name type="scientific">Phtheirospermum japonicum</name>
    <dbReference type="NCBI Taxonomy" id="374723"/>
    <lineage>
        <taxon>Eukaryota</taxon>
        <taxon>Viridiplantae</taxon>
        <taxon>Streptophyta</taxon>
        <taxon>Embryophyta</taxon>
        <taxon>Tracheophyta</taxon>
        <taxon>Spermatophyta</taxon>
        <taxon>Magnoliopsida</taxon>
        <taxon>eudicotyledons</taxon>
        <taxon>Gunneridae</taxon>
        <taxon>Pentapetalae</taxon>
        <taxon>asterids</taxon>
        <taxon>lamiids</taxon>
        <taxon>Lamiales</taxon>
        <taxon>Orobanchaceae</taxon>
        <taxon>Orobanchaceae incertae sedis</taxon>
        <taxon>Phtheirospermum</taxon>
    </lineage>
</organism>
<dbReference type="AlphaFoldDB" id="A0A830BPB6"/>
<evidence type="ECO:0000313" key="1">
    <source>
        <dbReference type="EMBL" id="GFP83831.1"/>
    </source>
</evidence>
<dbReference type="Proteomes" id="UP000653305">
    <property type="component" value="Unassembled WGS sequence"/>
</dbReference>
<reference evidence="1" key="1">
    <citation type="submission" date="2020-07" db="EMBL/GenBank/DDBJ databases">
        <title>Ethylene signaling mediates host invasion by parasitic plants.</title>
        <authorList>
            <person name="Yoshida S."/>
        </authorList>
    </citation>
    <scope>NUCLEOTIDE SEQUENCE</scope>
    <source>
        <strain evidence="1">Okayama</strain>
    </source>
</reference>
<sequence length="144" mass="16116">MVYSGAVDKIIGRPPPVTGDVVLITNGVEKLIGWVLYSSVSMFCVRLMQLEDEASRDLCCVLNMERLLENRINDVVVLRERLGLPSTITNVYRLVNSKGDRLSGLIVDTFGHEVVIASSAHWVEKYKQQIKDCISKISNVNHIT</sequence>
<protein>
    <submittedName>
        <fullName evidence="1">Uncharacterized protein</fullName>
    </submittedName>
</protein>